<feature type="region of interest" description="Disordered" evidence="2">
    <location>
        <begin position="99"/>
        <end position="256"/>
    </location>
</feature>
<dbReference type="InterPro" id="IPR038765">
    <property type="entry name" value="Papain-like_cys_pep_sf"/>
</dbReference>
<organism evidence="4 5">
    <name type="scientific">Lolium multiflorum</name>
    <name type="common">Italian ryegrass</name>
    <name type="synonym">Lolium perenne subsp. multiflorum</name>
    <dbReference type="NCBI Taxonomy" id="4521"/>
    <lineage>
        <taxon>Eukaryota</taxon>
        <taxon>Viridiplantae</taxon>
        <taxon>Streptophyta</taxon>
        <taxon>Embryophyta</taxon>
        <taxon>Tracheophyta</taxon>
        <taxon>Spermatophyta</taxon>
        <taxon>Magnoliopsida</taxon>
        <taxon>Liliopsida</taxon>
        <taxon>Poales</taxon>
        <taxon>Poaceae</taxon>
        <taxon>BOP clade</taxon>
        <taxon>Pooideae</taxon>
        <taxon>Poodae</taxon>
        <taxon>Poeae</taxon>
        <taxon>Poeae Chloroplast Group 2 (Poeae type)</taxon>
        <taxon>Loliodinae</taxon>
        <taxon>Loliinae</taxon>
        <taxon>Lolium</taxon>
    </lineage>
</organism>
<evidence type="ECO:0000313" key="4">
    <source>
        <dbReference type="EMBL" id="KAK1612367.1"/>
    </source>
</evidence>
<evidence type="ECO:0000256" key="2">
    <source>
        <dbReference type="SAM" id="MobiDB-lite"/>
    </source>
</evidence>
<dbReference type="EMBL" id="JAUUTY010000007">
    <property type="protein sequence ID" value="KAK1612367.1"/>
    <property type="molecule type" value="Genomic_DNA"/>
</dbReference>
<dbReference type="AlphaFoldDB" id="A0AAD8R198"/>
<dbReference type="SUPFAM" id="SSF54001">
    <property type="entry name" value="Cysteine proteinases"/>
    <property type="match status" value="1"/>
</dbReference>
<dbReference type="PROSITE" id="PS50235">
    <property type="entry name" value="USP_3"/>
    <property type="match status" value="1"/>
</dbReference>
<dbReference type="GO" id="GO:0016579">
    <property type="term" value="P:protein deubiquitination"/>
    <property type="evidence" value="ECO:0007669"/>
    <property type="project" value="InterPro"/>
</dbReference>
<dbReference type="CDD" id="cd21793">
    <property type="entry name" value="Rad21_Rec8_M_AtSYN1-like"/>
    <property type="match status" value="1"/>
</dbReference>
<evidence type="ECO:0000256" key="1">
    <source>
        <dbReference type="ARBA" id="ARBA00009085"/>
    </source>
</evidence>
<reference evidence="4" key="1">
    <citation type="submission" date="2023-07" db="EMBL/GenBank/DDBJ databases">
        <title>A chromosome-level genome assembly of Lolium multiflorum.</title>
        <authorList>
            <person name="Chen Y."/>
            <person name="Copetti D."/>
            <person name="Kolliker R."/>
            <person name="Studer B."/>
        </authorList>
    </citation>
    <scope>NUCLEOTIDE SEQUENCE</scope>
    <source>
        <strain evidence="4">02402/16</strain>
        <tissue evidence="4">Leaf</tissue>
    </source>
</reference>
<dbReference type="InterPro" id="IPR018200">
    <property type="entry name" value="USP_CS"/>
</dbReference>
<dbReference type="InterPro" id="IPR001394">
    <property type="entry name" value="Peptidase_C19_UCH"/>
</dbReference>
<sequence length="889" mass="97519">MQAPAVVAAFAIIVLASVIPAPAGLWLMLIIPAPTGFRRAFLVPAPLRLDVVVDVDSRQAHGAWGFLRDFVGEVAGEGAGFKAVGMDFGSRARAPCRRIARPDDAGVPRPVQPGSGGLPRSMSQAPAGGSRALTPPRAAWPPPAGAGRPAPPKFCAPRSLMPPKFRAAAGDPRAAQLGAGGAPRASQPDAGGAPRASQPGAGGAPHPSQPGAGGVPRPSPPGAGGVPHPSLAGADGPPGGAHRPTSAGSRPPTLRVGELSQTGAAGARGVEVEDPGGVEVDDLAVEDQLLKPLESVQDMVKGTRGVQDNKRKRINNKMRLQYDDPLILSNDYMKEQIDGGKLYMLVSKRKKAPLSAKDVWRYSRMRQEDIFSKPLIHMRLGFPRMRVHCDKMQEQQRGKDAIIDLNLSPSHQMLEQHRVHNVVIDLNLSPSHQMQVHERGKDVVIDLNLSPSQQMQVKDRGKGDETMLEQDRGKGDETMLEQDRGRYDETMLEQDKGGDDETMLEQGRGKGDETMLEQDRGKGDETMLEKDRGKGDETMLEKDRGKGDEMMLEKERGKELRDEERYGLYFALEVIRRRDGGFTKEDKQLIAEMLNTSIRTVERVWNLGKNQIAEGKRRVDVSNQKKGHVGQTFEPFLDISLEIDQVDDLVAALESFTKVEQLGDAENKLKCESCNGQVCKDKQLVLDTTLDVVAFQLKRFTVTLDGYIEKIDKHVAYPSQLDLQLFHTNPDKEGLKYDLYGIVKHSGLPNFGHYMCTIRSSPTSWHLMNDSLVDSITETSALNKEAYLLFYVRQGMFPWFSSFLQEANSSAHSATKRMYPVNNDHNVFAFDGLVTEHQTDMKKQNAAYLSTSSESSSLDQNASRLPRGMTSVKRKCGLKKLDSPNVVLC</sequence>
<dbReference type="GO" id="GO:0004843">
    <property type="term" value="F:cysteine-type deubiquitinase activity"/>
    <property type="evidence" value="ECO:0007669"/>
    <property type="project" value="InterPro"/>
</dbReference>
<dbReference type="InterPro" id="IPR028889">
    <property type="entry name" value="USP"/>
</dbReference>
<dbReference type="Proteomes" id="UP001231189">
    <property type="component" value="Unassembled WGS sequence"/>
</dbReference>
<dbReference type="GO" id="GO:0005634">
    <property type="term" value="C:nucleus"/>
    <property type="evidence" value="ECO:0007669"/>
    <property type="project" value="TreeGrafter"/>
</dbReference>
<evidence type="ECO:0000313" key="5">
    <source>
        <dbReference type="Proteomes" id="UP001231189"/>
    </source>
</evidence>
<dbReference type="InterPro" id="IPR050164">
    <property type="entry name" value="Peptidase_C19"/>
</dbReference>
<feature type="compositionally biased region" description="Basic and acidic residues" evidence="2">
    <location>
        <begin position="507"/>
        <end position="556"/>
    </location>
</feature>
<keyword evidence="5" id="KW-1185">Reference proteome</keyword>
<accession>A0AAD8R198</accession>
<dbReference type="Gene3D" id="3.90.70.10">
    <property type="entry name" value="Cysteine proteinases"/>
    <property type="match status" value="1"/>
</dbReference>
<feature type="region of interest" description="Disordered" evidence="2">
    <location>
        <begin position="451"/>
        <end position="556"/>
    </location>
</feature>
<protein>
    <recommendedName>
        <fullName evidence="3">USP domain-containing protein</fullName>
    </recommendedName>
</protein>
<feature type="domain" description="USP" evidence="3">
    <location>
        <begin position="522"/>
        <end position="794"/>
    </location>
</feature>
<dbReference type="PANTHER" id="PTHR24006">
    <property type="entry name" value="UBIQUITIN CARBOXYL-TERMINAL HYDROLASE"/>
    <property type="match status" value="1"/>
</dbReference>
<feature type="compositionally biased region" description="Pro residues" evidence="2">
    <location>
        <begin position="138"/>
        <end position="154"/>
    </location>
</feature>
<feature type="compositionally biased region" description="Basic and acidic residues" evidence="2">
    <location>
        <begin position="457"/>
        <end position="499"/>
    </location>
</feature>
<dbReference type="GO" id="GO:0005829">
    <property type="term" value="C:cytosol"/>
    <property type="evidence" value="ECO:0007669"/>
    <property type="project" value="TreeGrafter"/>
</dbReference>
<dbReference type="PROSITE" id="PS00973">
    <property type="entry name" value="USP_2"/>
    <property type="match status" value="1"/>
</dbReference>
<proteinExistence type="inferred from homology"/>
<comment type="caution">
    <text evidence="4">The sequence shown here is derived from an EMBL/GenBank/DDBJ whole genome shotgun (WGS) entry which is preliminary data.</text>
</comment>
<dbReference type="PANTHER" id="PTHR24006:SF747">
    <property type="entry name" value="UBIQUITIN CARBOXYL-TERMINAL HYDROLASE 20"/>
    <property type="match status" value="1"/>
</dbReference>
<comment type="similarity">
    <text evidence="1">Belongs to the peptidase C19 family.</text>
</comment>
<gene>
    <name evidence="4" type="ORF">QYE76_036040</name>
</gene>
<dbReference type="Pfam" id="PF00443">
    <property type="entry name" value="UCH"/>
    <property type="match status" value="1"/>
</dbReference>
<name>A0AAD8R198_LOLMU</name>
<evidence type="ECO:0000259" key="3">
    <source>
        <dbReference type="PROSITE" id="PS50235"/>
    </source>
</evidence>